<keyword evidence="1" id="KW-0812">Transmembrane</keyword>
<dbReference type="RefSeq" id="WP_342809556.1">
    <property type="nucleotide sequence ID" value="NZ_JAOPJZ010000014.1"/>
</dbReference>
<dbReference type="EMBL" id="JAOPJZ010000014">
    <property type="protein sequence ID" value="MCU4753236.1"/>
    <property type="molecule type" value="Genomic_DNA"/>
</dbReference>
<reference evidence="2 3" key="1">
    <citation type="submission" date="2022-09" db="EMBL/GenBank/DDBJ databases">
        <title>Enrichment on poylsaccharides allowed isolation of novel metabolic and taxonomic groups of Haloarchaea.</title>
        <authorList>
            <person name="Sorokin D.Y."/>
            <person name="Elcheninov A.G."/>
            <person name="Khizhniak T.V."/>
            <person name="Kolganova T.V."/>
            <person name="Kublanov I.V."/>
        </authorList>
    </citation>
    <scope>NUCLEOTIDE SEQUENCE [LARGE SCALE GENOMIC DNA]</scope>
    <source>
        <strain evidence="2 3">AArc-curdl1</strain>
    </source>
</reference>
<evidence type="ECO:0000313" key="2">
    <source>
        <dbReference type="EMBL" id="MCU4753236.1"/>
    </source>
</evidence>
<feature type="transmembrane region" description="Helical" evidence="1">
    <location>
        <begin position="43"/>
        <end position="68"/>
    </location>
</feature>
<gene>
    <name evidence="2" type="ORF">OB919_14820</name>
</gene>
<keyword evidence="1" id="KW-0472">Membrane</keyword>
<evidence type="ECO:0000313" key="3">
    <source>
        <dbReference type="Proteomes" id="UP001321047"/>
    </source>
</evidence>
<evidence type="ECO:0000256" key="1">
    <source>
        <dbReference type="SAM" id="Phobius"/>
    </source>
</evidence>
<dbReference type="Proteomes" id="UP001321047">
    <property type="component" value="Unassembled WGS sequence"/>
</dbReference>
<keyword evidence="1" id="KW-1133">Transmembrane helix</keyword>
<protein>
    <submittedName>
        <fullName evidence="2">Uncharacterized protein</fullName>
    </submittedName>
</protein>
<accession>A0AAP3E761</accession>
<feature type="transmembrane region" description="Helical" evidence="1">
    <location>
        <begin position="12"/>
        <end position="31"/>
    </location>
</feature>
<keyword evidence="3" id="KW-1185">Reference proteome</keyword>
<proteinExistence type="predicted"/>
<dbReference type="AlphaFoldDB" id="A0AAP3E761"/>
<name>A0AAP3E761_9EURY</name>
<sequence length="69" mass="7564">MTTGFPGPGTVLIFAVILVPVYVMIVAWFLGKPRDTKMATLGLGYLVGLTTLLWIGMFLKTVVIDVIFF</sequence>
<organism evidence="2 3">
    <name type="scientific">Natronosalvus hydrolyticus</name>
    <dbReference type="NCBI Taxonomy" id="2979988"/>
    <lineage>
        <taxon>Archaea</taxon>
        <taxon>Methanobacteriati</taxon>
        <taxon>Methanobacteriota</taxon>
        <taxon>Stenosarchaea group</taxon>
        <taxon>Halobacteria</taxon>
        <taxon>Halobacteriales</taxon>
        <taxon>Natrialbaceae</taxon>
        <taxon>Natronosalvus</taxon>
    </lineage>
</organism>
<comment type="caution">
    <text evidence="2">The sequence shown here is derived from an EMBL/GenBank/DDBJ whole genome shotgun (WGS) entry which is preliminary data.</text>
</comment>